<comment type="caution">
    <text evidence="1">The sequence shown here is derived from an EMBL/GenBank/DDBJ whole genome shotgun (WGS) entry which is preliminary data.</text>
</comment>
<dbReference type="EMBL" id="QXGM01000002">
    <property type="protein sequence ID" value="RSX54982.1"/>
    <property type="molecule type" value="Genomic_DNA"/>
</dbReference>
<keyword evidence="2" id="KW-1185">Reference proteome</keyword>
<evidence type="ECO:0000313" key="2">
    <source>
        <dbReference type="Proteomes" id="UP000287609"/>
    </source>
</evidence>
<evidence type="ECO:0000313" key="1">
    <source>
        <dbReference type="EMBL" id="RSX54982.1"/>
    </source>
</evidence>
<accession>A0A430FQ56</accession>
<dbReference type="AlphaFoldDB" id="A0A430FQ56"/>
<gene>
    <name evidence="1" type="ORF">D2E26_1036</name>
</gene>
<protein>
    <submittedName>
        <fullName evidence="1">Uncharacterized protein</fullName>
    </submittedName>
</protein>
<dbReference type="Proteomes" id="UP000287609">
    <property type="component" value="Unassembled WGS sequence"/>
</dbReference>
<reference evidence="1 2" key="1">
    <citation type="submission" date="2018-09" db="EMBL/GenBank/DDBJ databases">
        <title>Characterization of the phylogenetic diversity of five novel species belonging to the genus Bifidobacterium.</title>
        <authorList>
            <person name="Lugli G.A."/>
            <person name="Duranti S."/>
            <person name="Milani C."/>
        </authorList>
    </citation>
    <scope>NUCLEOTIDE SEQUENCE [LARGE SCALE GENOMIC DNA]</scope>
    <source>
        <strain evidence="1 2">2036B</strain>
    </source>
</reference>
<proteinExistence type="predicted"/>
<organism evidence="1 2">
    <name type="scientific">Bifidobacterium dolichotidis</name>
    <dbReference type="NCBI Taxonomy" id="2306976"/>
    <lineage>
        <taxon>Bacteria</taxon>
        <taxon>Bacillati</taxon>
        <taxon>Actinomycetota</taxon>
        <taxon>Actinomycetes</taxon>
        <taxon>Bifidobacteriales</taxon>
        <taxon>Bifidobacteriaceae</taxon>
        <taxon>Bifidobacterium</taxon>
    </lineage>
</organism>
<sequence>MCVYIEEFFQCYAKPEECVTLIFSAAQGIALACTANAQYMLTIKSYIDVQRELPHQLMLVGWDALPPVVFDLKRCNHPFLAGRKESGRLFTV</sequence>
<name>A0A430FQ56_9BIFI</name>